<evidence type="ECO:0000313" key="2">
    <source>
        <dbReference type="Proteomes" id="UP001592528"/>
    </source>
</evidence>
<proteinExistence type="predicted"/>
<dbReference type="EMBL" id="JBHEZZ010000023">
    <property type="protein sequence ID" value="MFC1405766.1"/>
    <property type="molecule type" value="Genomic_DNA"/>
</dbReference>
<keyword evidence="2" id="KW-1185">Reference proteome</keyword>
<dbReference type="RefSeq" id="WP_157624077.1">
    <property type="nucleotide sequence ID" value="NZ_JBHEZZ010000023.1"/>
</dbReference>
<accession>A0ABV6UWB9</accession>
<reference evidence="1 2" key="1">
    <citation type="submission" date="2024-09" db="EMBL/GenBank/DDBJ databases">
        <authorList>
            <person name="Lee S.D."/>
        </authorList>
    </citation>
    <scope>NUCLEOTIDE SEQUENCE [LARGE SCALE GENOMIC DNA]</scope>
    <source>
        <strain evidence="1 2">N1-5</strain>
    </source>
</reference>
<dbReference type="Proteomes" id="UP001592528">
    <property type="component" value="Unassembled WGS sequence"/>
</dbReference>
<gene>
    <name evidence="1" type="ORF">ACEZDJ_31200</name>
</gene>
<organism evidence="1 2">
    <name type="scientific">Streptacidiphilus cavernicola</name>
    <dbReference type="NCBI Taxonomy" id="3342716"/>
    <lineage>
        <taxon>Bacteria</taxon>
        <taxon>Bacillati</taxon>
        <taxon>Actinomycetota</taxon>
        <taxon>Actinomycetes</taxon>
        <taxon>Kitasatosporales</taxon>
        <taxon>Streptomycetaceae</taxon>
        <taxon>Streptacidiphilus</taxon>
    </lineage>
</organism>
<name>A0ABV6UWB9_9ACTN</name>
<comment type="caution">
    <text evidence="1">The sequence shown here is derived from an EMBL/GenBank/DDBJ whole genome shotgun (WGS) entry which is preliminary data.</text>
</comment>
<protein>
    <submittedName>
        <fullName evidence="1">Uncharacterized protein</fullName>
    </submittedName>
</protein>
<sequence>MRLPNILRRHRPAPLSPELQGLHERAVALRWEIALLPVKGTHRERLELAGLTRRMQELAISEKARAAAANDPGTASAA</sequence>
<evidence type="ECO:0000313" key="1">
    <source>
        <dbReference type="EMBL" id="MFC1405766.1"/>
    </source>
</evidence>